<dbReference type="Pfam" id="PF25000">
    <property type="entry name" value="DUF7779"/>
    <property type="match status" value="1"/>
</dbReference>
<accession>A0A6A6DPY3</accession>
<dbReference type="PANTHER" id="PTHR35205:SF1">
    <property type="entry name" value="ZU5 DOMAIN-CONTAINING PROTEIN"/>
    <property type="match status" value="1"/>
</dbReference>
<dbReference type="SUPFAM" id="SSF52540">
    <property type="entry name" value="P-loop containing nucleoside triphosphate hydrolases"/>
    <property type="match status" value="1"/>
</dbReference>
<dbReference type="PANTHER" id="PTHR35205">
    <property type="entry name" value="NB-ARC AND TPR DOMAIN PROTEIN"/>
    <property type="match status" value="1"/>
</dbReference>
<dbReference type="AlphaFoldDB" id="A0A6A6DPY3"/>
<organism evidence="2 3">
    <name type="scientific">Zopfia rhizophila CBS 207.26</name>
    <dbReference type="NCBI Taxonomy" id="1314779"/>
    <lineage>
        <taxon>Eukaryota</taxon>
        <taxon>Fungi</taxon>
        <taxon>Dikarya</taxon>
        <taxon>Ascomycota</taxon>
        <taxon>Pezizomycotina</taxon>
        <taxon>Dothideomycetes</taxon>
        <taxon>Dothideomycetes incertae sedis</taxon>
        <taxon>Zopfiaceae</taxon>
        <taxon>Zopfia</taxon>
    </lineage>
</organism>
<protein>
    <recommendedName>
        <fullName evidence="1">DUF7779 domain-containing protein</fullName>
    </recommendedName>
</protein>
<name>A0A6A6DPY3_9PEZI</name>
<dbReference type="OrthoDB" id="6161812at2759"/>
<dbReference type="InterPro" id="IPR027417">
    <property type="entry name" value="P-loop_NTPase"/>
</dbReference>
<evidence type="ECO:0000313" key="3">
    <source>
        <dbReference type="Proteomes" id="UP000800200"/>
    </source>
</evidence>
<dbReference type="Gene3D" id="3.40.50.300">
    <property type="entry name" value="P-loop containing nucleotide triphosphate hydrolases"/>
    <property type="match status" value="1"/>
</dbReference>
<reference evidence="2" key="1">
    <citation type="journal article" date="2020" name="Stud. Mycol.">
        <title>101 Dothideomycetes genomes: a test case for predicting lifestyles and emergence of pathogens.</title>
        <authorList>
            <person name="Haridas S."/>
            <person name="Albert R."/>
            <person name="Binder M."/>
            <person name="Bloem J."/>
            <person name="Labutti K."/>
            <person name="Salamov A."/>
            <person name="Andreopoulos B."/>
            <person name="Baker S."/>
            <person name="Barry K."/>
            <person name="Bills G."/>
            <person name="Bluhm B."/>
            <person name="Cannon C."/>
            <person name="Castanera R."/>
            <person name="Culley D."/>
            <person name="Daum C."/>
            <person name="Ezra D."/>
            <person name="Gonzalez J."/>
            <person name="Henrissat B."/>
            <person name="Kuo A."/>
            <person name="Liang C."/>
            <person name="Lipzen A."/>
            <person name="Lutzoni F."/>
            <person name="Magnuson J."/>
            <person name="Mondo S."/>
            <person name="Nolan M."/>
            <person name="Ohm R."/>
            <person name="Pangilinan J."/>
            <person name="Park H.-J."/>
            <person name="Ramirez L."/>
            <person name="Alfaro M."/>
            <person name="Sun H."/>
            <person name="Tritt A."/>
            <person name="Yoshinaga Y."/>
            <person name="Zwiers L.-H."/>
            <person name="Turgeon B."/>
            <person name="Goodwin S."/>
            <person name="Spatafora J."/>
            <person name="Crous P."/>
            <person name="Grigoriev I."/>
        </authorList>
    </citation>
    <scope>NUCLEOTIDE SEQUENCE</scope>
    <source>
        <strain evidence="2">CBS 207.26</strain>
    </source>
</reference>
<dbReference type="EMBL" id="ML994652">
    <property type="protein sequence ID" value="KAF2181561.1"/>
    <property type="molecule type" value="Genomic_DNA"/>
</dbReference>
<evidence type="ECO:0000313" key="2">
    <source>
        <dbReference type="EMBL" id="KAF2181561.1"/>
    </source>
</evidence>
<gene>
    <name evidence="2" type="ORF">K469DRAFT_792039</name>
</gene>
<dbReference type="InterPro" id="IPR056681">
    <property type="entry name" value="DUF7779"/>
</dbReference>
<feature type="domain" description="DUF7779" evidence="1">
    <location>
        <begin position="301"/>
        <end position="389"/>
    </location>
</feature>
<keyword evidence="3" id="KW-1185">Reference proteome</keyword>
<evidence type="ECO:0000259" key="1">
    <source>
        <dbReference type="Pfam" id="PF25000"/>
    </source>
</evidence>
<sequence>MTSDEAVINSVTERSNSELSLLSSFMSQTKPLKVPLHLLKPAVQNPNFFGRENILDLIDASLLPPNSGVNPILKSFALCGLGGVGKTQVAIQYVFSRRTKFDAIFWIESEQIAQLFEGFATIAAHLGQADSPGQDQVVSRNIALEWLCNPRKRTATTTPGSEPEATWLLVFNNVDNLELIQNFWPQCHLGSILITSRDPFAKRGRDGVDLQPFHANEGAKLLCNLLGLHYAENASASLALATRLGGLPLAITQVAALVERMQMTLEEFVSHFERQTSIAKVAQKKLSDTQDHYKHSLFTVWAFETLSPKALSLLQVLSFLNADSVKEWLLIQTNSSSAPLNFPCTEDDFVDARTDLIKVSLITRNKDEGELALHRLVQDVSRAQIKSDNLSKILNFTLHQLLMAWPTSFLQFDHDSATWAKSADILPHILRLQDTFKTNRAHVLSLPVRINFAKLLLFAGW</sequence>
<proteinExistence type="predicted"/>
<dbReference type="Proteomes" id="UP000800200">
    <property type="component" value="Unassembled WGS sequence"/>
</dbReference>